<accession>A0A0W1RBV0</accession>
<comment type="similarity">
    <text evidence="2">Belongs to the GtrA family.</text>
</comment>
<evidence type="ECO:0000256" key="4">
    <source>
        <dbReference type="ARBA" id="ARBA00022989"/>
    </source>
</evidence>
<dbReference type="InterPro" id="IPR051401">
    <property type="entry name" value="GtrA_CellWall_Glycosyl"/>
</dbReference>
<evidence type="ECO:0000313" key="8">
    <source>
        <dbReference type="EMBL" id="KTG10597.1"/>
    </source>
</evidence>
<keyword evidence="5 6" id="KW-0472">Membrane</keyword>
<dbReference type="STRING" id="1514971.AUR64_07980"/>
<proteinExistence type="inferred from homology"/>
<evidence type="ECO:0000256" key="3">
    <source>
        <dbReference type="ARBA" id="ARBA00022692"/>
    </source>
</evidence>
<name>A0A0W1RBV0_9EURY</name>
<dbReference type="Pfam" id="PF04138">
    <property type="entry name" value="GtrA_DPMS_TM"/>
    <property type="match status" value="1"/>
</dbReference>
<evidence type="ECO:0000256" key="1">
    <source>
        <dbReference type="ARBA" id="ARBA00004141"/>
    </source>
</evidence>
<evidence type="ECO:0000259" key="7">
    <source>
        <dbReference type="Pfam" id="PF04138"/>
    </source>
</evidence>
<comment type="subcellular location">
    <subcellularLocation>
        <location evidence="1">Membrane</location>
        <topology evidence="1">Multi-pass membrane protein</topology>
    </subcellularLocation>
</comment>
<evidence type="ECO:0000256" key="6">
    <source>
        <dbReference type="SAM" id="Phobius"/>
    </source>
</evidence>
<dbReference type="PANTHER" id="PTHR38459">
    <property type="entry name" value="PROPHAGE BACTOPRENOL-LINKED GLUCOSE TRANSLOCASE HOMOLOG"/>
    <property type="match status" value="1"/>
</dbReference>
<evidence type="ECO:0000256" key="5">
    <source>
        <dbReference type="ARBA" id="ARBA00023136"/>
    </source>
</evidence>
<protein>
    <submittedName>
        <fullName evidence="8">Polysaccharide biosynthesis protein GtrA</fullName>
    </submittedName>
</protein>
<dbReference type="PANTHER" id="PTHR38459:SF1">
    <property type="entry name" value="PROPHAGE BACTOPRENOL-LINKED GLUCOSE TRANSLOCASE HOMOLOG"/>
    <property type="match status" value="1"/>
</dbReference>
<dbReference type="EMBL" id="LOPU01000017">
    <property type="protein sequence ID" value="KTG10597.1"/>
    <property type="molecule type" value="Genomic_DNA"/>
</dbReference>
<dbReference type="GO" id="GO:0000271">
    <property type="term" value="P:polysaccharide biosynthetic process"/>
    <property type="evidence" value="ECO:0007669"/>
    <property type="project" value="InterPro"/>
</dbReference>
<feature type="domain" description="GtrA/DPMS transmembrane" evidence="7">
    <location>
        <begin position="20"/>
        <end position="139"/>
    </location>
</feature>
<sequence length="141" mass="15670">MVRTLLRRLADEPIAVRLSRFVVVGAVAAGVQMLLLWLFVEQGRVNYLVAAAIAIEITIVFQYVLNNSWTFQASQNTGRTSFLSGLVKTNLVRGSAIPIQLGILYGLVTWRGVPYLLANAVAIVLSGIYRYVLDSRWTWAD</sequence>
<keyword evidence="9" id="KW-1185">Reference proteome</keyword>
<dbReference type="OrthoDB" id="198107at2157"/>
<feature type="transmembrane region" description="Helical" evidence="6">
    <location>
        <begin position="45"/>
        <end position="65"/>
    </location>
</feature>
<dbReference type="InterPro" id="IPR007267">
    <property type="entry name" value="GtrA_DPMS_TM"/>
</dbReference>
<comment type="caution">
    <text evidence="8">The sequence shown here is derived from an EMBL/GenBank/DDBJ whole genome shotgun (WGS) entry which is preliminary data.</text>
</comment>
<evidence type="ECO:0000256" key="2">
    <source>
        <dbReference type="ARBA" id="ARBA00009399"/>
    </source>
</evidence>
<organism evidence="8 9">
    <name type="scientific">Haloprofundus marisrubri</name>
    <dbReference type="NCBI Taxonomy" id="1514971"/>
    <lineage>
        <taxon>Archaea</taxon>
        <taxon>Methanobacteriati</taxon>
        <taxon>Methanobacteriota</taxon>
        <taxon>Stenosarchaea group</taxon>
        <taxon>Halobacteria</taxon>
        <taxon>Halobacteriales</taxon>
        <taxon>Haloferacaceae</taxon>
        <taxon>Haloprofundus</taxon>
    </lineage>
</organism>
<reference evidence="8 9" key="1">
    <citation type="submission" date="2015-12" db="EMBL/GenBank/DDBJ databases">
        <title>Haloprofundus marisrubri gen. nov., sp. nov., an extremely halophilic archaeon isolated from the Discovery deep brine-seawater interface in the Red Sea.</title>
        <authorList>
            <person name="Zhang G."/>
            <person name="Stingl U."/>
            <person name="Rashid M."/>
        </authorList>
    </citation>
    <scope>NUCLEOTIDE SEQUENCE [LARGE SCALE GENOMIC DNA]</scope>
    <source>
        <strain evidence="8 9">SB9</strain>
    </source>
</reference>
<dbReference type="AlphaFoldDB" id="A0A0W1RBV0"/>
<gene>
    <name evidence="8" type="ORF">AUR64_07980</name>
</gene>
<dbReference type="Proteomes" id="UP000054387">
    <property type="component" value="Unassembled WGS sequence"/>
</dbReference>
<feature type="transmembrane region" description="Helical" evidence="6">
    <location>
        <begin position="21"/>
        <end position="39"/>
    </location>
</feature>
<keyword evidence="3 6" id="KW-0812">Transmembrane</keyword>
<evidence type="ECO:0000313" key="9">
    <source>
        <dbReference type="Proteomes" id="UP000054387"/>
    </source>
</evidence>
<dbReference type="GO" id="GO:0005886">
    <property type="term" value="C:plasma membrane"/>
    <property type="evidence" value="ECO:0007669"/>
    <property type="project" value="TreeGrafter"/>
</dbReference>
<keyword evidence="4 6" id="KW-1133">Transmembrane helix</keyword>
<dbReference type="RefSeq" id="WP_058580921.1">
    <property type="nucleotide sequence ID" value="NZ_LOPU01000017.1"/>
</dbReference>
<feature type="transmembrane region" description="Helical" evidence="6">
    <location>
        <begin position="113"/>
        <end position="133"/>
    </location>
</feature>